<name>A0ACC2WS88_9TREE</name>
<protein>
    <submittedName>
        <fullName evidence="1">Uncharacterized protein</fullName>
    </submittedName>
</protein>
<sequence length="322" mass="34495">MLESESNALPSEWVNTPLFTDLDERLATGGPDEGFPATFPNIVNKAVPAKKGDLVKIHWLNWPSGHIGPILNMMASCGGSCKGKKGASLDWFKISQENYNPQTKKWPLEVPKGTLGIDTKFTLPTNLPRGEYLLSQTLIAMHSVDGPQYYVSAFEIDLDSDGRSLPDLTMKIPAMYTEHRNDVTQFPKMVDNPVCYDWGLFRVPGVPVYDKSDSIAGDSGGNGAEEFDDTPLIVPSTCSWRTETVVGRILGASVGTYIESANKVESDAPVGSSAAVIILPSLAAPAAPPSGSQASGTLATSEASGNDCTSIVVSSQTYQFLM</sequence>
<proteinExistence type="predicted"/>
<evidence type="ECO:0000313" key="1">
    <source>
        <dbReference type="EMBL" id="KAJ9114639.1"/>
    </source>
</evidence>
<dbReference type="Proteomes" id="UP001243375">
    <property type="component" value="Unassembled WGS sequence"/>
</dbReference>
<comment type="caution">
    <text evidence="1">The sequence shown here is derived from an EMBL/GenBank/DDBJ whole genome shotgun (WGS) entry which is preliminary data.</text>
</comment>
<organism evidence="1 2">
    <name type="scientific">Naganishia vaughanmartiniae</name>
    <dbReference type="NCBI Taxonomy" id="1424756"/>
    <lineage>
        <taxon>Eukaryota</taxon>
        <taxon>Fungi</taxon>
        <taxon>Dikarya</taxon>
        <taxon>Basidiomycota</taxon>
        <taxon>Agaricomycotina</taxon>
        <taxon>Tremellomycetes</taxon>
        <taxon>Filobasidiales</taxon>
        <taxon>Filobasidiaceae</taxon>
        <taxon>Naganishia</taxon>
    </lineage>
</organism>
<reference evidence="1" key="1">
    <citation type="submission" date="2023-04" db="EMBL/GenBank/DDBJ databases">
        <title>Draft Genome sequencing of Naganishia species isolated from polar environments using Oxford Nanopore Technology.</title>
        <authorList>
            <person name="Leo P."/>
            <person name="Venkateswaran K."/>
        </authorList>
    </citation>
    <scope>NUCLEOTIDE SEQUENCE</scope>
    <source>
        <strain evidence="1">MNA-CCFEE 5425</strain>
    </source>
</reference>
<gene>
    <name evidence="1" type="ORF">QFC22_005514</name>
</gene>
<dbReference type="EMBL" id="JASBWU010000018">
    <property type="protein sequence ID" value="KAJ9114639.1"/>
    <property type="molecule type" value="Genomic_DNA"/>
</dbReference>
<evidence type="ECO:0000313" key="2">
    <source>
        <dbReference type="Proteomes" id="UP001243375"/>
    </source>
</evidence>
<keyword evidence="2" id="KW-1185">Reference proteome</keyword>
<accession>A0ACC2WS88</accession>